<feature type="region of interest" description="Disordered" evidence="9">
    <location>
        <begin position="633"/>
        <end position="654"/>
    </location>
</feature>
<evidence type="ECO:0000256" key="6">
    <source>
        <dbReference type="ARBA" id="ARBA00023136"/>
    </source>
</evidence>
<keyword evidence="7 13" id="KW-0675">Receptor</keyword>
<dbReference type="GO" id="GO:0050906">
    <property type="term" value="P:detection of stimulus involved in sensory perception"/>
    <property type="evidence" value="ECO:0007669"/>
    <property type="project" value="UniProtKB-ARBA"/>
</dbReference>
<sequence length="654" mass="74454">MMSFQLFILILFLFTKTQCYESLNGDYVEFLKDFLQHEGRPATIVSHLQMNKNEHVKLCRALSLDSKQFQISSKTNNLTSYNNDIIHLADVNSDFTRELLNKAIKDESIKTPARWLLLVKNNRENELDSVTTQDYRRDIEDRFSELYIQMDTEVYITYQQNNYVHVHAVYKIKANLPLQWEEYGVWTASPTRSSRPGLGRAGFDRPHPGPVAMRRRDMRGVNVVAATVILDNGTLRDMPHYLRREIDTLSKIMYYMTIHLIEWVNGTRVLNRTSSWGYRLPNGRYDGVVREIQDGRADISGSVMIPTKERSQYLNFVIPPAPIEAMFIFKKPALASVTNIYVLPFSIGVWLSLFVLIFASSLTLFLAYYQEDDINPQHKKTCLQKMSEGAFETLCLVFQQGTAIDPSSIAGRQILILGLMAFMFLYTAYSANVVALLQSPTNDINSVETLLTSPISCGSQDVQYARKMFSHETRPIHRALSQRKILPHGEKAFLSIEEGIRKVREDMFAFHVEMTAGYDQIQRTFLEDEKCNLGAIKYMSLTYPYLALSETSPIKEQLRIGAHRIMEGGIQKRTVRRMVPEPPRCGASTAMFTAVRLSDVEPAFQALLAVAALCLPILALEVVVRRRELKKQNSVGDIADSTPNDISAPQSVPI</sequence>
<feature type="transmembrane region" description="Helical" evidence="10">
    <location>
        <begin position="414"/>
        <end position="437"/>
    </location>
</feature>
<protein>
    <submittedName>
        <fullName evidence="13">Ionotropic receptor IR26</fullName>
    </submittedName>
</protein>
<evidence type="ECO:0000256" key="11">
    <source>
        <dbReference type="SAM" id="SignalP"/>
    </source>
</evidence>
<keyword evidence="8" id="KW-0325">Glycoprotein</keyword>
<name>A0A345BF33_9NEOP</name>
<feature type="compositionally biased region" description="Polar residues" evidence="9">
    <location>
        <begin position="641"/>
        <end position="654"/>
    </location>
</feature>
<dbReference type="Gene3D" id="3.40.190.10">
    <property type="entry name" value="Periplasmic binding protein-like II"/>
    <property type="match status" value="1"/>
</dbReference>
<dbReference type="PANTHER" id="PTHR42643">
    <property type="entry name" value="IONOTROPIC RECEPTOR 20A-RELATED"/>
    <property type="match status" value="1"/>
</dbReference>
<comment type="subcellular location">
    <subcellularLocation>
        <location evidence="1">Cell membrane</location>
        <topology evidence="1">Multi-pass membrane protein</topology>
    </subcellularLocation>
</comment>
<dbReference type="Gene3D" id="1.10.287.70">
    <property type="match status" value="1"/>
</dbReference>
<dbReference type="InterPro" id="IPR052192">
    <property type="entry name" value="Insect_Ionotropic_Sensory_Rcpt"/>
</dbReference>
<evidence type="ECO:0000256" key="4">
    <source>
        <dbReference type="ARBA" id="ARBA00022692"/>
    </source>
</evidence>
<keyword evidence="6 10" id="KW-0472">Membrane</keyword>
<evidence type="ECO:0000256" key="5">
    <source>
        <dbReference type="ARBA" id="ARBA00022989"/>
    </source>
</evidence>
<comment type="similarity">
    <text evidence="2">Belongs to the glutamate-gated ion channel (TC 1.A.10.1) family.</text>
</comment>
<feature type="signal peptide" evidence="11">
    <location>
        <begin position="1"/>
        <end position="19"/>
    </location>
</feature>
<keyword evidence="5 10" id="KW-1133">Transmembrane helix</keyword>
<dbReference type="PANTHER" id="PTHR42643:SF33">
    <property type="entry name" value="GLUTAMATE RECEPTOR 2-LIKE PROTEIN"/>
    <property type="match status" value="1"/>
</dbReference>
<evidence type="ECO:0000256" key="1">
    <source>
        <dbReference type="ARBA" id="ARBA00004651"/>
    </source>
</evidence>
<keyword evidence="4 10" id="KW-0812">Transmembrane</keyword>
<dbReference type="EMBL" id="MG820686">
    <property type="protein sequence ID" value="AXF48857.1"/>
    <property type="molecule type" value="mRNA"/>
</dbReference>
<organism evidence="13">
    <name type="scientific">Lobesia botrana</name>
    <dbReference type="NCBI Taxonomy" id="209534"/>
    <lineage>
        <taxon>Eukaryota</taxon>
        <taxon>Metazoa</taxon>
        <taxon>Ecdysozoa</taxon>
        <taxon>Arthropoda</taxon>
        <taxon>Hexapoda</taxon>
        <taxon>Insecta</taxon>
        <taxon>Pterygota</taxon>
        <taxon>Neoptera</taxon>
        <taxon>Endopterygota</taxon>
        <taxon>Lepidoptera</taxon>
        <taxon>Glossata</taxon>
        <taxon>Ditrysia</taxon>
        <taxon>Tortricoidea</taxon>
        <taxon>Tortricidae</taxon>
        <taxon>Olethreutinae</taxon>
        <taxon>Olethreutini</taxon>
        <taxon>Lobesia</taxon>
    </lineage>
</organism>
<keyword evidence="3" id="KW-1003">Cell membrane</keyword>
<evidence type="ECO:0000256" key="2">
    <source>
        <dbReference type="ARBA" id="ARBA00008685"/>
    </source>
</evidence>
<evidence type="ECO:0000313" key="13">
    <source>
        <dbReference type="EMBL" id="AXF48857.1"/>
    </source>
</evidence>
<evidence type="ECO:0000256" key="3">
    <source>
        <dbReference type="ARBA" id="ARBA00022475"/>
    </source>
</evidence>
<evidence type="ECO:0000256" key="9">
    <source>
        <dbReference type="SAM" id="MobiDB-lite"/>
    </source>
</evidence>
<feature type="transmembrane region" description="Helical" evidence="10">
    <location>
        <begin position="603"/>
        <end position="624"/>
    </location>
</feature>
<evidence type="ECO:0000256" key="10">
    <source>
        <dbReference type="SAM" id="Phobius"/>
    </source>
</evidence>
<keyword evidence="11" id="KW-0732">Signal</keyword>
<accession>A0A345BF33</accession>
<feature type="chain" id="PRO_5016896918" evidence="11">
    <location>
        <begin position="20"/>
        <end position="654"/>
    </location>
</feature>
<dbReference type="InterPro" id="IPR001320">
    <property type="entry name" value="Iontro_rcpt_C"/>
</dbReference>
<evidence type="ECO:0000259" key="12">
    <source>
        <dbReference type="Pfam" id="PF00060"/>
    </source>
</evidence>
<reference evidence="13" key="1">
    <citation type="journal article" date="2018" name="Comp. Biochem. Physiol. Part D Genomics Proteomics">
        <title>Analysis of the grapevine moth Lobesia botrana antennal transcriptome and expression of odorant-binding and chemosensory proteins.</title>
        <authorList>
            <person name="Rojas V."/>
            <person name="Jimenez H."/>
            <person name="Palma-Millanao R."/>
            <person name="Gonzalez-Gonzalez A."/>
            <person name="Machuca J."/>
            <person name="Godoy R."/>
            <person name="Ceballos R."/>
            <person name="Mutis A."/>
            <person name="Venthur H."/>
        </authorList>
    </citation>
    <scope>NUCLEOTIDE SEQUENCE</scope>
</reference>
<feature type="domain" description="Ionotropic glutamate receptor C-terminal" evidence="12">
    <location>
        <begin position="347"/>
        <end position="461"/>
    </location>
</feature>
<proteinExistence type="evidence at transcript level"/>
<dbReference type="AlphaFoldDB" id="A0A345BF33"/>
<evidence type="ECO:0000256" key="7">
    <source>
        <dbReference type="ARBA" id="ARBA00023170"/>
    </source>
</evidence>
<evidence type="ECO:0000256" key="8">
    <source>
        <dbReference type="ARBA" id="ARBA00023180"/>
    </source>
</evidence>
<dbReference type="GO" id="GO:0015276">
    <property type="term" value="F:ligand-gated monoatomic ion channel activity"/>
    <property type="evidence" value="ECO:0007669"/>
    <property type="project" value="InterPro"/>
</dbReference>
<feature type="transmembrane region" description="Helical" evidence="10">
    <location>
        <begin position="347"/>
        <end position="369"/>
    </location>
</feature>
<dbReference type="GO" id="GO:0005886">
    <property type="term" value="C:plasma membrane"/>
    <property type="evidence" value="ECO:0007669"/>
    <property type="project" value="UniProtKB-SubCell"/>
</dbReference>
<dbReference type="Pfam" id="PF00060">
    <property type="entry name" value="Lig_chan"/>
    <property type="match status" value="1"/>
</dbReference>
<dbReference type="SUPFAM" id="SSF53850">
    <property type="entry name" value="Periplasmic binding protein-like II"/>
    <property type="match status" value="1"/>
</dbReference>